<proteinExistence type="predicted"/>
<dbReference type="AlphaFoldDB" id="A0A4V1IVT5"/>
<feature type="compositionally biased region" description="Basic and acidic residues" evidence="1">
    <location>
        <begin position="157"/>
        <end position="167"/>
    </location>
</feature>
<evidence type="ECO:0000313" key="3">
    <source>
        <dbReference type="Proteomes" id="UP000271241"/>
    </source>
</evidence>
<feature type="compositionally biased region" description="Polar residues" evidence="1">
    <location>
        <begin position="1"/>
        <end position="24"/>
    </location>
</feature>
<evidence type="ECO:0000313" key="2">
    <source>
        <dbReference type="EMBL" id="RKP05179.1"/>
    </source>
</evidence>
<accession>A0A4V1IVT5</accession>
<name>A0A4V1IVT5_9FUNG</name>
<gene>
    <name evidence="2" type="ORF">THASP1DRAFT_32980</name>
</gene>
<evidence type="ECO:0000256" key="1">
    <source>
        <dbReference type="SAM" id="MobiDB-lite"/>
    </source>
</evidence>
<feature type="region of interest" description="Disordered" evidence="1">
    <location>
        <begin position="86"/>
        <end position="111"/>
    </location>
</feature>
<dbReference type="Proteomes" id="UP000271241">
    <property type="component" value="Unassembled WGS sequence"/>
</dbReference>
<feature type="region of interest" description="Disordered" evidence="1">
    <location>
        <begin position="1"/>
        <end position="56"/>
    </location>
</feature>
<protein>
    <submittedName>
        <fullName evidence="2">Uncharacterized protein</fullName>
    </submittedName>
</protein>
<feature type="compositionally biased region" description="Polar residues" evidence="1">
    <location>
        <begin position="39"/>
        <end position="49"/>
    </location>
</feature>
<organism evidence="2 3">
    <name type="scientific">Thamnocephalis sphaerospora</name>
    <dbReference type="NCBI Taxonomy" id="78915"/>
    <lineage>
        <taxon>Eukaryota</taxon>
        <taxon>Fungi</taxon>
        <taxon>Fungi incertae sedis</taxon>
        <taxon>Zoopagomycota</taxon>
        <taxon>Zoopagomycotina</taxon>
        <taxon>Zoopagomycetes</taxon>
        <taxon>Zoopagales</taxon>
        <taxon>Sigmoideomycetaceae</taxon>
        <taxon>Thamnocephalis</taxon>
    </lineage>
</organism>
<reference evidence="3" key="1">
    <citation type="journal article" date="2018" name="Nat. Microbiol.">
        <title>Leveraging single-cell genomics to expand the fungal tree of life.</title>
        <authorList>
            <person name="Ahrendt S.R."/>
            <person name="Quandt C.A."/>
            <person name="Ciobanu D."/>
            <person name="Clum A."/>
            <person name="Salamov A."/>
            <person name="Andreopoulos B."/>
            <person name="Cheng J.F."/>
            <person name="Woyke T."/>
            <person name="Pelin A."/>
            <person name="Henrissat B."/>
            <person name="Reynolds N.K."/>
            <person name="Benny G.L."/>
            <person name="Smith M.E."/>
            <person name="James T.Y."/>
            <person name="Grigoriev I.V."/>
        </authorList>
    </citation>
    <scope>NUCLEOTIDE SEQUENCE [LARGE SCALE GENOMIC DNA]</scope>
    <source>
        <strain evidence="3">RSA 1356</strain>
    </source>
</reference>
<keyword evidence="3" id="KW-1185">Reference proteome</keyword>
<feature type="region of interest" description="Disordered" evidence="1">
    <location>
        <begin position="157"/>
        <end position="188"/>
    </location>
</feature>
<dbReference type="EMBL" id="KZ993230">
    <property type="protein sequence ID" value="RKP05179.1"/>
    <property type="molecule type" value="Genomic_DNA"/>
</dbReference>
<sequence>MSSANKYRSSFTMQATGAASTTNIGAPVMPRRLSERRSSITAETNTATPSAAPFVPSEKTLDHSLVVRDNTGLAALSANQAVVVKPPRTPVGPARYHTSPRLGSPQQHQQDLSNTHDDELVRFPTAIVPSTALDGAQLAPGEFGRITEDVRRVGGDHCPPDWDHNNEELDWSSVPGASDKRRRLRSKL</sequence>